<evidence type="ECO:0000313" key="6">
    <source>
        <dbReference type="EnsemblMetazoa" id="CPIJ005429-PA"/>
    </source>
</evidence>
<dbReference type="GO" id="GO:0005615">
    <property type="term" value="C:extracellular space"/>
    <property type="evidence" value="ECO:0007669"/>
    <property type="project" value="InterPro"/>
</dbReference>
<dbReference type="eggNOG" id="KOG2392">
    <property type="taxonomic scope" value="Eukaryota"/>
</dbReference>
<dbReference type="Proteomes" id="UP000002320">
    <property type="component" value="Unassembled WGS sequence"/>
</dbReference>
<reference evidence="5" key="1">
    <citation type="submission" date="2007-03" db="EMBL/GenBank/DDBJ databases">
        <title>Annotation of Culex pipiens quinquefasciatus.</title>
        <authorList>
            <consortium name="The Broad Institute Genome Sequencing Platform"/>
            <person name="Atkinson P.W."/>
            <person name="Hemingway J."/>
            <person name="Christensen B.M."/>
            <person name="Higgs S."/>
            <person name="Kodira C."/>
            <person name="Hannick L."/>
            <person name="Megy K."/>
            <person name="O'Leary S."/>
            <person name="Pearson M."/>
            <person name="Haas B.J."/>
            <person name="Mauceli E."/>
            <person name="Wortman J.R."/>
            <person name="Lee N.H."/>
            <person name="Guigo R."/>
            <person name="Stanke M."/>
            <person name="Alvarado L."/>
            <person name="Amedeo P."/>
            <person name="Antoine C.H."/>
            <person name="Arensburger P."/>
            <person name="Bidwell S.L."/>
            <person name="Crawford M."/>
            <person name="Camaro F."/>
            <person name="Devon K."/>
            <person name="Engels R."/>
            <person name="Hammond M."/>
            <person name="Howarth C."/>
            <person name="Koehrsen M."/>
            <person name="Lawson D."/>
            <person name="Montgomery P."/>
            <person name="Nene V."/>
            <person name="Nusbaum C."/>
            <person name="Puiu D."/>
            <person name="Romero-Severson J."/>
            <person name="Severson D.W."/>
            <person name="Shumway M."/>
            <person name="Sisk P."/>
            <person name="Stolte C."/>
            <person name="Zeng Q."/>
            <person name="Eisenstadt E."/>
            <person name="Fraser-Liggett C."/>
            <person name="Strausberg R."/>
            <person name="Galagan J."/>
            <person name="Birren B."/>
            <person name="Collins F.H."/>
        </authorList>
    </citation>
    <scope>NUCLEOTIDE SEQUENCE [LARGE SCALE GENOMIC DNA]</scope>
    <source>
        <strain evidence="5">JHB</strain>
    </source>
</reference>
<dbReference type="EMBL" id="DS231909">
    <property type="protein sequence ID" value="EDS45617.1"/>
    <property type="molecule type" value="Genomic_DNA"/>
</dbReference>
<name>B0WEF7_CULQU</name>
<dbReference type="AlphaFoldDB" id="B0WEF7"/>
<evidence type="ECO:0000256" key="2">
    <source>
        <dbReference type="ARBA" id="ARBA00022690"/>
    </source>
</evidence>
<dbReference type="VEuPathDB" id="VectorBase:CPIJ005429"/>
<feature type="domain" description="Serpin" evidence="4">
    <location>
        <begin position="47"/>
        <end position="234"/>
    </location>
</feature>
<dbReference type="VEuPathDB" id="VectorBase:CQUJHB013288"/>
<dbReference type="InterPro" id="IPR023796">
    <property type="entry name" value="Serpin_dom"/>
</dbReference>
<evidence type="ECO:0000313" key="5">
    <source>
        <dbReference type="EMBL" id="EDS45617.1"/>
    </source>
</evidence>
<dbReference type="KEGG" id="cqu:CpipJ_CPIJ005429"/>
<dbReference type="PANTHER" id="PTHR11461">
    <property type="entry name" value="SERINE PROTEASE INHIBITOR, SERPIN"/>
    <property type="match status" value="1"/>
</dbReference>
<organism>
    <name type="scientific">Culex quinquefasciatus</name>
    <name type="common">Southern house mosquito</name>
    <name type="synonym">Culex pungens</name>
    <dbReference type="NCBI Taxonomy" id="7176"/>
    <lineage>
        <taxon>Eukaryota</taxon>
        <taxon>Metazoa</taxon>
        <taxon>Ecdysozoa</taxon>
        <taxon>Arthropoda</taxon>
        <taxon>Hexapoda</taxon>
        <taxon>Insecta</taxon>
        <taxon>Pterygota</taxon>
        <taxon>Neoptera</taxon>
        <taxon>Endopterygota</taxon>
        <taxon>Diptera</taxon>
        <taxon>Nematocera</taxon>
        <taxon>Culicoidea</taxon>
        <taxon>Culicidae</taxon>
        <taxon>Culicinae</taxon>
        <taxon>Culicini</taxon>
        <taxon>Culex</taxon>
        <taxon>Culex</taxon>
    </lineage>
</organism>
<sequence length="261" mass="29273">MCCIKFRSVNIIPFRRVCILCEAMLVLAVLLCLNQLLTATPLGTVCSNRFTLDLFRKINTKNVRANYAFSPVAIKSTLTMLLPVANRKAAKAMQTVLGLSEDAVLVGQDVQRFLKNNNNDALKIASRMYSRSYSLDKNLSTTLKDSYGVDIESIDFDQPQMVVKSANRWIQNATNGVISRVISEKDIKECANLILLNAIALNATWDGKYKLTEQKLFRYLNGDQLTDFMTLEAEHNERIEAFVVVPGGMQINGWLLVITVI</sequence>
<evidence type="ECO:0000256" key="3">
    <source>
        <dbReference type="ARBA" id="ARBA00022900"/>
    </source>
</evidence>
<dbReference type="Pfam" id="PF00079">
    <property type="entry name" value="Serpin"/>
    <property type="match status" value="1"/>
</dbReference>
<dbReference type="InParanoid" id="B0WEF7"/>
<dbReference type="STRING" id="7176.B0WEF7"/>
<evidence type="ECO:0000259" key="4">
    <source>
        <dbReference type="Pfam" id="PF00079"/>
    </source>
</evidence>
<dbReference type="InterPro" id="IPR042178">
    <property type="entry name" value="Serpin_sf_1"/>
</dbReference>
<dbReference type="EnsemblMetazoa" id="CPIJ005429-RA">
    <property type="protein sequence ID" value="CPIJ005429-PA"/>
    <property type="gene ID" value="CPIJ005429"/>
</dbReference>
<dbReference type="InterPro" id="IPR036186">
    <property type="entry name" value="Serpin_sf"/>
</dbReference>
<proteinExistence type="inferred from homology"/>
<dbReference type="PANTHER" id="PTHR11461:SF211">
    <property type="entry name" value="GH10112P-RELATED"/>
    <property type="match status" value="1"/>
</dbReference>
<dbReference type="Gene3D" id="3.30.497.10">
    <property type="entry name" value="Antithrombin, subunit I, domain 2"/>
    <property type="match status" value="1"/>
</dbReference>
<gene>
    <name evidence="6" type="primary">6037156</name>
    <name evidence="5" type="ORF">CpipJ_CPIJ005429</name>
</gene>
<dbReference type="HOGENOM" id="CLU_1066554_0_0_1"/>
<accession>B0WEF7</accession>
<keyword evidence="2" id="KW-0646">Protease inhibitor</keyword>
<reference evidence="6" key="2">
    <citation type="submission" date="2021-02" db="UniProtKB">
        <authorList>
            <consortium name="EnsemblMetazoa"/>
        </authorList>
    </citation>
    <scope>IDENTIFICATION</scope>
    <source>
        <strain evidence="6">JHB</strain>
    </source>
</reference>
<comment type="similarity">
    <text evidence="1">Belongs to the serpin family.</text>
</comment>
<keyword evidence="3" id="KW-0722">Serine protease inhibitor</keyword>
<protein>
    <submittedName>
        <fullName evidence="5 6">Serine protease inhibitor</fullName>
    </submittedName>
</protein>
<dbReference type="OrthoDB" id="7758180at2759"/>
<evidence type="ECO:0000256" key="1">
    <source>
        <dbReference type="ARBA" id="ARBA00009500"/>
    </source>
</evidence>
<keyword evidence="7" id="KW-1185">Reference proteome</keyword>
<dbReference type="GO" id="GO:0004867">
    <property type="term" value="F:serine-type endopeptidase inhibitor activity"/>
    <property type="evidence" value="ECO:0007669"/>
    <property type="project" value="UniProtKB-KW"/>
</dbReference>
<evidence type="ECO:0000313" key="7">
    <source>
        <dbReference type="Proteomes" id="UP000002320"/>
    </source>
</evidence>
<dbReference type="OMA" id="SANRWIQ"/>
<dbReference type="InterPro" id="IPR000215">
    <property type="entry name" value="Serpin_fam"/>
</dbReference>
<dbReference type="SUPFAM" id="SSF56574">
    <property type="entry name" value="Serpins"/>
    <property type="match status" value="1"/>
</dbReference>